<protein>
    <submittedName>
        <fullName evidence="2">Ribbon-helix-helix protein, copG family</fullName>
    </submittedName>
</protein>
<gene>
    <name evidence="2" type="ORF">SAMN05421879_11092</name>
</gene>
<evidence type="ECO:0000259" key="1">
    <source>
        <dbReference type="Pfam" id="PF01402"/>
    </source>
</evidence>
<dbReference type="SUPFAM" id="SSF47598">
    <property type="entry name" value="Ribbon-helix-helix"/>
    <property type="match status" value="1"/>
</dbReference>
<organism evidence="2 3">
    <name type="scientific">Ornithinimicrobium cerasi</name>
    <dbReference type="NCBI Taxonomy" id="2248773"/>
    <lineage>
        <taxon>Bacteria</taxon>
        <taxon>Bacillati</taxon>
        <taxon>Actinomycetota</taxon>
        <taxon>Actinomycetes</taxon>
        <taxon>Micrococcales</taxon>
        <taxon>Ornithinimicrobiaceae</taxon>
        <taxon>Ornithinimicrobium</taxon>
    </lineage>
</organism>
<dbReference type="Pfam" id="PF01402">
    <property type="entry name" value="RHH_1"/>
    <property type="match status" value="1"/>
</dbReference>
<reference evidence="3" key="1">
    <citation type="submission" date="2017-08" db="EMBL/GenBank/DDBJ databases">
        <authorList>
            <person name="Varghese N."/>
            <person name="Submissions S."/>
        </authorList>
    </citation>
    <scope>NUCLEOTIDE SEQUENCE [LARGE SCALE GENOMIC DNA]</scope>
    <source>
        <strain evidence="3">USBA17B2</strain>
    </source>
</reference>
<dbReference type="InterPro" id="IPR002145">
    <property type="entry name" value="CopG"/>
</dbReference>
<dbReference type="AlphaFoldDB" id="A0A285VWR6"/>
<accession>A0A285VWR6</accession>
<dbReference type="EMBL" id="OBQK01000010">
    <property type="protein sequence ID" value="SOC57091.1"/>
    <property type="molecule type" value="Genomic_DNA"/>
</dbReference>
<dbReference type="CDD" id="cd21631">
    <property type="entry name" value="RHH_CopG_NikR-like"/>
    <property type="match status" value="1"/>
</dbReference>
<sequence>MSYEITDRVPGLPDAQVADLIQEAEAGHDLTTRRAEPNPHFHRVQLVPEDLLDAIDERAAKDGQSPDAVVREALSNYLDTA</sequence>
<dbReference type="GO" id="GO:0006355">
    <property type="term" value="P:regulation of DNA-templated transcription"/>
    <property type="evidence" value="ECO:0007669"/>
    <property type="project" value="InterPro"/>
</dbReference>
<keyword evidence="3" id="KW-1185">Reference proteome</keyword>
<evidence type="ECO:0000313" key="2">
    <source>
        <dbReference type="EMBL" id="SOC57091.1"/>
    </source>
</evidence>
<name>A0A285VWR6_9MICO</name>
<dbReference type="InterPro" id="IPR010985">
    <property type="entry name" value="Ribbon_hlx_hlx"/>
</dbReference>
<evidence type="ECO:0000313" key="3">
    <source>
        <dbReference type="Proteomes" id="UP000219688"/>
    </source>
</evidence>
<feature type="domain" description="Ribbon-helix-helix protein CopG" evidence="1">
    <location>
        <begin position="47"/>
        <end position="80"/>
    </location>
</feature>
<proteinExistence type="predicted"/>
<dbReference type="RefSeq" id="WP_097188862.1">
    <property type="nucleotide sequence ID" value="NZ_OBQK01000010.1"/>
</dbReference>
<dbReference type="Proteomes" id="UP000219688">
    <property type="component" value="Unassembled WGS sequence"/>
</dbReference>